<dbReference type="Gene3D" id="3.30.420.40">
    <property type="match status" value="2"/>
</dbReference>
<dbReference type="Pfam" id="PF00480">
    <property type="entry name" value="ROK"/>
    <property type="match status" value="1"/>
</dbReference>
<dbReference type="SUPFAM" id="SSF53067">
    <property type="entry name" value="Actin-like ATPase domain"/>
    <property type="match status" value="1"/>
</dbReference>
<proteinExistence type="inferred from homology"/>
<keyword evidence="2" id="KW-0808">Transferase</keyword>
<keyword evidence="3" id="KW-1185">Reference proteome</keyword>
<accession>A0A1M6CRE6</accession>
<keyword evidence="2" id="KW-0418">Kinase</keyword>
<dbReference type="STRING" id="1121298.SAMN05444401_1207"/>
<dbReference type="PROSITE" id="PS01125">
    <property type="entry name" value="ROK"/>
    <property type="match status" value="1"/>
</dbReference>
<evidence type="ECO:0000313" key="3">
    <source>
        <dbReference type="Proteomes" id="UP000184080"/>
    </source>
</evidence>
<dbReference type="GO" id="GO:0016301">
    <property type="term" value="F:kinase activity"/>
    <property type="evidence" value="ECO:0007669"/>
    <property type="project" value="UniProtKB-KW"/>
</dbReference>
<gene>
    <name evidence="2" type="ORF">SAMN05444401_1207</name>
</gene>
<comment type="similarity">
    <text evidence="1">Belongs to the ROK (NagC/XylR) family.</text>
</comment>
<dbReference type="InterPro" id="IPR049874">
    <property type="entry name" value="ROK_cs"/>
</dbReference>
<sequence length="308" mass="32514">MNIACFDIGGTFIKYAVINEKGEILFKDKFPTPRANCKIAIPELLVEKIKEVSNYFKIDAAGISTAGQVDSFKGEIVFATENLPGYTGATISQHLRDELNIPSYVENDVNAAAAGEMWMGAGMGKKNFVCITLGTGVGGAIIIDGKLYKGISGGAGELGHISINEEGEECTCGCAGCLERYASTSAFIRAYKDAARKAGIEAADANGETIMELVRNGDAVAVEVYKEFLSHVATGLASIVHILDPGLIVVGGGISAQGQIFIDELKEAFASKAMKSYVDHTDIVSAKLMNDAGVFGACYLTLNMLGVI</sequence>
<dbReference type="RefSeq" id="WP_073004581.1">
    <property type="nucleotide sequence ID" value="NZ_FQZO01000001.1"/>
</dbReference>
<protein>
    <submittedName>
        <fullName evidence="2">Glucokinase</fullName>
    </submittedName>
</protein>
<evidence type="ECO:0000313" key="2">
    <source>
        <dbReference type="EMBL" id="SHI63453.1"/>
    </source>
</evidence>
<dbReference type="CDD" id="cd24068">
    <property type="entry name" value="ASKHA_NBD_ROK_FnNanK-like"/>
    <property type="match status" value="1"/>
</dbReference>
<dbReference type="InterPro" id="IPR043129">
    <property type="entry name" value="ATPase_NBD"/>
</dbReference>
<dbReference type="AlphaFoldDB" id="A0A1M6CRE6"/>
<organism evidence="2 3">
    <name type="scientific">Clostridium amylolyticum</name>
    <dbReference type="NCBI Taxonomy" id="1121298"/>
    <lineage>
        <taxon>Bacteria</taxon>
        <taxon>Bacillati</taxon>
        <taxon>Bacillota</taxon>
        <taxon>Clostridia</taxon>
        <taxon>Eubacteriales</taxon>
        <taxon>Clostridiaceae</taxon>
        <taxon>Clostridium</taxon>
    </lineage>
</organism>
<dbReference type="Proteomes" id="UP000184080">
    <property type="component" value="Unassembled WGS sequence"/>
</dbReference>
<dbReference type="InterPro" id="IPR000600">
    <property type="entry name" value="ROK"/>
</dbReference>
<name>A0A1M6CRE6_9CLOT</name>
<dbReference type="EMBL" id="FQZO01000001">
    <property type="protein sequence ID" value="SHI63453.1"/>
    <property type="molecule type" value="Genomic_DNA"/>
</dbReference>
<evidence type="ECO:0000256" key="1">
    <source>
        <dbReference type="ARBA" id="ARBA00006479"/>
    </source>
</evidence>
<dbReference type="PANTHER" id="PTHR18964">
    <property type="entry name" value="ROK (REPRESSOR, ORF, KINASE) FAMILY"/>
    <property type="match status" value="1"/>
</dbReference>
<dbReference type="PANTHER" id="PTHR18964:SF149">
    <property type="entry name" value="BIFUNCTIONAL UDP-N-ACETYLGLUCOSAMINE 2-EPIMERASE_N-ACETYLMANNOSAMINE KINASE"/>
    <property type="match status" value="1"/>
</dbReference>
<reference evidence="2 3" key="1">
    <citation type="submission" date="2016-11" db="EMBL/GenBank/DDBJ databases">
        <authorList>
            <person name="Jaros S."/>
            <person name="Januszkiewicz K."/>
            <person name="Wedrychowicz H."/>
        </authorList>
    </citation>
    <scope>NUCLEOTIDE SEQUENCE [LARGE SCALE GENOMIC DNA]</scope>
    <source>
        <strain evidence="2 3">DSM 21864</strain>
    </source>
</reference>